<dbReference type="AlphaFoldDB" id="A0A291M2N7"/>
<dbReference type="PANTHER" id="PTHR46401:SF2">
    <property type="entry name" value="GLYCOSYLTRANSFERASE WBBK-RELATED"/>
    <property type="match status" value="1"/>
</dbReference>
<dbReference type="Pfam" id="PF00534">
    <property type="entry name" value="Glycos_transf_1"/>
    <property type="match status" value="1"/>
</dbReference>
<evidence type="ECO:0000259" key="2">
    <source>
        <dbReference type="Pfam" id="PF00534"/>
    </source>
</evidence>
<dbReference type="Proteomes" id="UP000219050">
    <property type="component" value="Chromosome"/>
</dbReference>
<dbReference type="EMBL" id="CP021404">
    <property type="protein sequence ID" value="ATI43226.1"/>
    <property type="molecule type" value="Genomic_DNA"/>
</dbReference>
<evidence type="ECO:0000256" key="1">
    <source>
        <dbReference type="ARBA" id="ARBA00022679"/>
    </source>
</evidence>
<evidence type="ECO:0000313" key="4">
    <source>
        <dbReference type="Proteomes" id="UP000219050"/>
    </source>
</evidence>
<dbReference type="GO" id="GO:0009103">
    <property type="term" value="P:lipopolysaccharide biosynthetic process"/>
    <property type="evidence" value="ECO:0007669"/>
    <property type="project" value="TreeGrafter"/>
</dbReference>
<gene>
    <name evidence="3" type="ORF">CBW24_00460</name>
</gene>
<organism evidence="3 4">
    <name type="scientific">Pacificitalea manganoxidans</name>
    <dbReference type="NCBI Taxonomy" id="1411902"/>
    <lineage>
        <taxon>Bacteria</taxon>
        <taxon>Pseudomonadati</taxon>
        <taxon>Pseudomonadota</taxon>
        <taxon>Alphaproteobacteria</taxon>
        <taxon>Rhodobacterales</taxon>
        <taxon>Paracoccaceae</taxon>
        <taxon>Pacificitalea</taxon>
    </lineage>
</organism>
<accession>A0A291M2N7</accession>
<proteinExistence type="predicted"/>
<dbReference type="InterPro" id="IPR001296">
    <property type="entry name" value="Glyco_trans_1"/>
</dbReference>
<dbReference type="Gene3D" id="3.40.50.2000">
    <property type="entry name" value="Glycogen Phosphorylase B"/>
    <property type="match status" value="1"/>
</dbReference>
<dbReference type="KEGG" id="cmag:CBW24_00460"/>
<keyword evidence="4" id="KW-1185">Reference proteome</keyword>
<sequence>MEGAARVLFTSEGEARAARAAFAQTPIRPHVLPYGAARPSQRERAEGPLAFAARVQMPNRPYLLFMSRFHPKKGLDLLIPAFAQSAARHPGLQLVLAGPDPDGMTPSLRKLAQHSGIRRRVYFPGPLSGASKWGALMGADALCLPSHGENFGIVLAEAMACATPVLTTHAVNIAPRIAEAGAGLIEQDDASGITRLLHRWGALDPPRRAQMSAAAKRLHASDFTVERAAQALAQVLTDIREEAHQWQMA</sequence>
<dbReference type="SUPFAM" id="SSF53756">
    <property type="entry name" value="UDP-Glycosyltransferase/glycogen phosphorylase"/>
    <property type="match status" value="1"/>
</dbReference>
<name>A0A291M2N7_9RHOB</name>
<reference evidence="3 4" key="1">
    <citation type="submission" date="2017-05" db="EMBL/GenBank/DDBJ databases">
        <title>Comparative genomic and metabolic analysis of manganese-oxidizing mechanisms in Celeribater manganoxidans DY25T: its adaption to the environment of polymetallic nodule.</title>
        <authorList>
            <person name="Wang X."/>
        </authorList>
    </citation>
    <scope>NUCLEOTIDE SEQUENCE [LARGE SCALE GENOMIC DNA]</scope>
    <source>
        <strain evidence="3 4">DY25</strain>
    </source>
</reference>
<dbReference type="OrthoDB" id="9790710at2"/>
<dbReference type="PANTHER" id="PTHR46401">
    <property type="entry name" value="GLYCOSYLTRANSFERASE WBBK-RELATED"/>
    <property type="match status" value="1"/>
</dbReference>
<feature type="domain" description="Glycosyl transferase family 1" evidence="2">
    <location>
        <begin position="59"/>
        <end position="217"/>
    </location>
</feature>
<protein>
    <recommendedName>
        <fullName evidence="2">Glycosyl transferase family 1 domain-containing protein</fullName>
    </recommendedName>
</protein>
<keyword evidence="1" id="KW-0808">Transferase</keyword>
<evidence type="ECO:0000313" key="3">
    <source>
        <dbReference type="EMBL" id="ATI43226.1"/>
    </source>
</evidence>
<dbReference type="GO" id="GO:0016757">
    <property type="term" value="F:glycosyltransferase activity"/>
    <property type="evidence" value="ECO:0007669"/>
    <property type="project" value="InterPro"/>
</dbReference>